<dbReference type="STRING" id="56646.A0A2L2TGS7"/>
<feature type="region of interest" description="Disordered" evidence="1">
    <location>
        <begin position="186"/>
        <end position="210"/>
    </location>
</feature>
<keyword evidence="3" id="KW-1185">Reference proteome</keyword>
<proteinExistence type="predicted"/>
<accession>A0A2L2TGS7</accession>
<evidence type="ECO:0000256" key="1">
    <source>
        <dbReference type="SAM" id="MobiDB-lite"/>
    </source>
</evidence>
<sequence>MIPQLFYEFANSSRHSLLFAQNAIRTIMQILCVRRSMLSIITLPGGTITCPGKGIPALACNEVEFNLHEQVRPKLWDTTTRLHANLTTQGPRSKSFKSRHGVKVGGSAVQLNGNAMRRMVLALTNVHNIKMTSPIVRTNKLLKNVSIQKIIGHTIKNSKEHRHNIKTHALLTPSVDDFSQTLTPMQEKQREGLQRRKRPEAAGGTAEMSRVAADDSAKGLQWAFYLTRDFMKESMILLMLEALGHRLTLANEPEERSTLRDSYDAFVDARNLEKYATTLAAEGNINDSITDEYRVICAYEILRCYLGQESNRYPRLRVAWHKTDTQKIRLFLHRCCSISVPEPEKQDRTTADTIGGIAARWELGSELTIAHVEPGHPDCPPGIDPETPGRVSLSSAREQEKVLEENMAMFQCEGVEEDEPDEQPEESTDVGGRKRKRTS</sequence>
<dbReference type="AlphaFoldDB" id="A0A2L2TGS7"/>
<organism evidence="2 3">
    <name type="scientific">Fusarium venenatum</name>
    <dbReference type="NCBI Taxonomy" id="56646"/>
    <lineage>
        <taxon>Eukaryota</taxon>
        <taxon>Fungi</taxon>
        <taxon>Dikarya</taxon>
        <taxon>Ascomycota</taxon>
        <taxon>Pezizomycotina</taxon>
        <taxon>Sordariomycetes</taxon>
        <taxon>Hypocreomycetidae</taxon>
        <taxon>Hypocreales</taxon>
        <taxon>Nectriaceae</taxon>
        <taxon>Fusarium</taxon>
    </lineage>
</organism>
<reference evidence="3" key="1">
    <citation type="submission" date="2014-10" db="EMBL/GenBank/DDBJ databases">
        <authorList>
            <person name="King R."/>
        </authorList>
    </citation>
    <scope>NUCLEOTIDE SEQUENCE [LARGE SCALE GENOMIC DNA]</scope>
    <source>
        <strain evidence="3">A3/5</strain>
    </source>
</reference>
<evidence type="ECO:0000313" key="2">
    <source>
        <dbReference type="EMBL" id="CEI67213.1"/>
    </source>
</evidence>
<protein>
    <submittedName>
        <fullName evidence="2">Uncharacterized protein</fullName>
    </submittedName>
</protein>
<dbReference type="EMBL" id="LN649229">
    <property type="protein sequence ID" value="CEI67213.1"/>
    <property type="molecule type" value="Genomic_DNA"/>
</dbReference>
<evidence type="ECO:0000313" key="3">
    <source>
        <dbReference type="Proteomes" id="UP000245910"/>
    </source>
</evidence>
<name>A0A2L2TGS7_9HYPO</name>
<dbReference type="Proteomes" id="UP000245910">
    <property type="component" value="Chromosome I"/>
</dbReference>
<feature type="compositionally biased region" description="Acidic residues" evidence="1">
    <location>
        <begin position="414"/>
        <end position="428"/>
    </location>
</feature>
<feature type="region of interest" description="Disordered" evidence="1">
    <location>
        <begin position="412"/>
        <end position="439"/>
    </location>
</feature>